<dbReference type="AlphaFoldDB" id="A0A2S3UJB3"/>
<dbReference type="OrthoDB" id="9443416at2"/>
<name>A0A2S3UJB3_9HYPH</name>
<evidence type="ECO:0000313" key="1">
    <source>
        <dbReference type="EMBL" id="POF27786.1"/>
    </source>
</evidence>
<dbReference type="Proteomes" id="UP000236959">
    <property type="component" value="Unassembled WGS sequence"/>
</dbReference>
<reference evidence="2 3" key="1">
    <citation type="submission" date="2018-01" db="EMBL/GenBank/DDBJ databases">
        <title>Genomic Encyclopedia of Archaeal and Bacterial Type Strains, Phase II (KMG-II): from individual species to whole genera.</title>
        <authorList>
            <person name="Goeker M."/>
        </authorList>
    </citation>
    <scope>NUCLEOTIDE SEQUENCE [LARGE SCALE GENOMIC DNA]</scope>
    <source>
        <strain evidence="2 3">DSM 17023</strain>
    </source>
</reference>
<gene>
    <name evidence="1" type="ORF">CLV41_12112</name>
    <name evidence="2" type="ORF">CLV41_12124</name>
</gene>
<sequence>MAISKIAFFLHGTVNGESFDMNGKGVGDRSRGTCELHLEASPSFPVGFDPVSCPLICSHPTSTFFAKSDATCVDLAHIAAGAFDISPAREGVLRDSSGEELLRLSVTSTTRLEDDCLVIHNEMTGVSRLPRLKRNVTPLRDYIMPAGPGRATALIRYQLETEAGALLDGVTTVPYAWAGMNNLPEPLVRNVHDITVNWDGRTKVSAFYNVSIAALEEKSLPFSDRQVVKEAADVEA</sequence>
<protein>
    <submittedName>
        <fullName evidence="2">Uncharacterized protein</fullName>
    </submittedName>
</protein>
<dbReference type="RefSeq" id="WP_103225546.1">
    <property type="nucleotide sequence ID" value="NZ_PPCN01000021.1"/>
</dbReference>
<dbReference type="Gene3D" id="2.40.155.10">
    <property type="entry name" value="Green fluorescent protein"/>
    <property type="match status" value="1"/>
</dbReference>
<organism evidence="2 3">
    <name type="scientific">Roseibium marinum</name>
    <dbReference type="NCBI Taxonomy" id="281252"/>
    <lineage>
        <taxon>Bacteria</taxon>
        <taxon>Pseudomonadati</taxon>
        <taxon>Pseudomonadota</taxon>
        <taxon>Alphaproteobacteria</taxon>
        <taxon>Hyphomicrobiales</taxon>
        <taxon>Stappiaceae</taxon>
        <taxon>Roseibium</taxon>
    </lineage>
</organism>
<dbReference type="SUPFAM" id="SSF54511">
    <property type="entry name" value="GFP-like"/>
    <property type="match status" value="1"/>
</dbReference>
<evidence type="ECO:0000313" key="2">
    <source>
        <dbReference type="EMBL" id="POF27798.1"/>
    </source>
</evidence>
<keyword evidence="3" id="KW-1185">Reference proteome</keyword>
<dbReference type="EMBL" id="PPCN01000021">
    <property type="protein sequence ID" value="POF27786.1"/>
    <property type="molecule type" value="Genomic_DNA"/>
</dbReference>
<dbReference type="EMBL" id="PPCN01000021">
    <property type="protein sequence ID" value="POF27798.1"/>
    <property type="molecule type" value="Genomic_DNA"/>
</dbReference>
<accession>A0A2S3UJB3</accession>
<dbReference type="InterPro" id="IPR009017">
    <property type="entry name" value="GFP"/>
</dbReference>
<evidence type="ECO:0000313" key="3">
    <source>
        <dbReference type="Proteomes" id="UP000236959"/>
    </source>
</evidence>
<proteinExistence type="predicted"/>
<comment type="caution">
    <text evidence="2">The sequence shown here is derived from an EMBL/GenBank/DDBJ whole genome shotgun (WGS) entry which is preliminary data.</text>
</comment>